<evidence type="ECO:0000256" key="1">
    <source>
        <dbReference type="SAM" id="MobiDB-lite"/>
    </source>
</evidence>
<feature type="compositionally biased region" description="Low complexity" evidence="1">
    <location>
        <begin position="52"/>
        <end position="61"/>
    </location>
</feature>
<accession>A0A8H7DIF4</accession>
<dbReference type="OrthoDB" id="2746456at2759"/>
<name>A0A8H7DIF4_9AGAR</name>
<dbReference type="AlphaFoldDB" id="A0A8H7DIF4"/>
<protein>
    <recommendedName>
        <fullName evidence="4">BTB domain-containing protein</fullName>
    </recommendedName>
</protein>
<dbReference type="EMBL" id="JACAZH010000001">
    <property type="protein sequence ID" value="KAF7376584.1"/>
    <property type="molecule type" value="Genomic_DNA"/>
</dbReference>
<proteinExistence type="predicted"/>
<gene>
    <name evidence="2" type="ORF">MSAN_00074800</name>
</gene>
<reference evidence="2" key="1">
    <citation type="submission" date="2020-05" db="EMBL/GenBank/DDBJ databases">
        <title>Mycena genomes resolve the evolution of fungal bioluminescence.</title>
        <authorList>
            <person name="Tsai I.J."/>
        </authorList>
    </citation>
    <scope>NUCLEOTIDE SEQUENCE</scope>
    <source>
        <strain evidence="2">160909Yilan</strain>
    </source>
</reference>
<dbReference type="Proteomes" id="UP000623467">
    <property type="component" value="Unassembled WGS sequence"/>
</dbReference>
<organism evidence="2 3">
    <name type="scientific">Mycena sanguinolenta</name>
    <dbReference type="NCBI Taxonomy" id="230812"/>
    <lineage>
        <taxon>Eukaryota</taxon>
        <taxon>Fungi</taxon>
        <taxon>Dikarya</taxon>
        <taxon>Basidiomycota</taxon>
        <taxon>Agaricomycotina</taxon>
        <taxon>Agaricomycetes</taxon>
        <taxon>Agaricomycetidae</taxon>
        <taxon>Agaricales</taxon>
        <taxon>Marasmiineae</taxon>
        <taxon>Mycenaceae</taxon>
        <taxon>Mycena</taxon>
    </lineage>
</organism>
<feature type="compositionally biased region" description="Basic and acidic residues" evidence="1">
    <location>
        <begin position="27"/>
        <end position="41"/>
    </location>
</feature>
<evidence type="ECO:0000313" key="2">
    <source>
        <dbReference type="EMBL" id="KAF7376584.1"/>
    </source>
</evidence>
<comment type="caution">
    <text evidence="2">The sequence shown here is derived from an EMBL/GenBank/DDBJ whole genome shotgun (WGS) entry which is preliminary data.</text>
</comment>
<sequence>MLQLAEYGRKHGLPVPSRLQPNPSPCLDRDGPRSQSDEPPRARATPPKRKTQSSQKQGQKSSRGKKPVHPAQETPVARPESPIVVESDSELQTLKNPGRKSVPQAQGTCTPARRESPIIVDSDSEEPQKPTPRKKTQKRIVFSEDSDMDTDPLSQNFAPSVQQTQTRAESLIQVIEPEHQSSTAANPAAFRRHETFWFADGSLFLQLAGVRFKMHRSRLRRASAFLEQLFAIREDSFEEESMNIALNSGDALKVGVPVEEVAGLDLYILDGIGVKLADFEVLMNAVDSGLEYVYTGRGASQVQVQKTPSVAMLVSTIRAATTLQCESIRSWAIACIQEIWTWSPEFDFRKSLLLVDASEILNLPRTHWHKIPATVLARTLYELLRSPHFDDKNMDINLLIPRRRLNDARGKLQDAWVSIAADALSSVVLCPCGVPPPCESSSADTDDTAFPPAHCISQSPSDVVRDIHIRTVHTSLLDNHLSDPLGGLDALIAMEEVWLAEGYCPGCVYLRRKLWKGKKDKLMSEMFNVWFQDLMKK</sequence>
<evidence type="ECO:0008006" key="4">
    <source>
        <dbReference type="Google" id="ProtNLM"/>
    </source>
</evidence>
<feature type="region of interest" description="Disordered" evidence="1">
    <location>
        <begin position="1"/>
        <end position="139"/>
    </location>
</feature>
<evidence type="ECO:0000313" key="3">
    <source>
        <dbReference type="Proteomes" id="UP000623467"/>
    </source>
</evidence>
<keyword evidence="3" id="KW-1185">Reference proteome</keyword>